<feature type="domain" description="HTH cro/C1-type" evidence="1">
    <location>
        <begin position="28"/>
        <end position="81"/>
    </location>
</feature>
<accession>A0A6G1X907</accession>
<dbReference type="AlphaFoldDB" id="A0A6G1X907"/>
<dbReference type="Pfam" id="PF01381">
    <property type="entry name" value="HTH_3"/>
    <property type="match status" value="1"/>
</dbReference>
<dbReference type="InterPro" id="IPR041315">
    <property type="entry name" value="PlcR_TPR"/>
</dbReference>
<dbReference type="PANTHER" id="PTHR37038">
    <property type="entry name" value="TRANSCRIPTIONAL REGULATOR-RELATED"/>
    <property type="match status" value="1"/>
</dbReference>
<dbReference type="Gene3D" id="1.25.40.10">
    <property type="entry name" value="Tetratricopeptide repeat domain"/>
    <property type="match status" value="1"/>
</dbReference>
<sequence length="314" mass="36727">MKIVILIYIILQKGWTEMLISGNIGEKIKDLRQYFGISQKAVCEGICSQAYISRLEKGEINVSADILFLLSRRLGVDINYFFENYNSPRSEYVMTTMREVRDAINKRDYEHADEIVSLELKNPLFKKNIEGEQFLLWHKGICMFELGKGVDEALFYIDRALDCCLTTNKNYSEREIEIFLAKAIILHSTKKLTDSKRIYNELTTALNKNVYITDPKIFVRSFYNYSRLLVDMNEYSEATQKAKQGIQYANKNGLLYLQGELYFQLARTYEHMEKLNLAIENYKTAKSCFALIDDYKPFEVSNKKVEEIEEMLNH</sequence>
<gene>
    <name evidence="2" type="ORF">GH754_13390</name>
</gene>
<dbReference type="SUPFAM" id="SSF47413">
    <property type="entry name" value="lambda repressor-like DNA-binding domains"/>
    <property type="match status" value="1"/>
</dbReference>
<evidence type="ECO:0000313" key="2">
    <source>
        <dbReference type="EMBL" id="MRG87288.1"/>
    </source>
</evidence>
<dbReference type="InterPro" id="IPR011990">
    <property type="entry name" value="TPR-like_helical_dom_sf"/>
</dbReference>
<dbReference type="Proteomes" id="UP000480185">
    <property type="component" value="Unassembled WGS sequence"/>
</dbReference>
<dbReference type="InterPro" id="IPR010982">
    <property type="entry name" value="Lambda_DNA-bd_dom_sf"/>
</dbReference>
<dbReference type="Pfam" id="PF18768">
    <property type="entry name" value="RNPP_C"/>
    <property type="match status" value="1"/>
</dbReference>
<comment type="caution">
    <text evidence="2">The sequence shown here is derived from an EMBL/GenBank/DDBJ whole genome shotgun (WGS) entry which is preliminary data.</text>
</comment>
<keyword evidence="3" id="KW-1185">Reference proteome</keyword>
<dbReference type="InterPro" id="IPR001387">
    <property type="entry name" value="Cro/C1-type_HTH"/>
</dbReference>
<reference evidence="2 3" key="1">
    <citation type="submission" date="2019-11" db="EMBL/GenBank/DDBJ databases">
        <authorList>
            <person name="Li J."/>
        </authorList>
    </citation>
    <scope>NUCLEOTIDE SEQUENCE [LARGE SCALE GENOMIC DNA]</scope>
    <source>
        <strain evidence="2 3">J4</strain>
    </source>
</reference>
<dbReference type="GO" id="GO:0003677">
    <property type="term" value="F:DNA binding"/>
    <property type="evidence" value="ECO:0007669"/>
    <property type="project" value="InterPro"/>
</dbReference>
<dbReference type="CDD" id="cd00093">
    <property type="entry name" value="HTH_XRE"/>
    <property type="match status" value="1"/>
</dbReference>
<dbReference type="EMBL" id="WJNH01000008">
    <property type="protein sequence ID" value="MRG87288.1"/>
    <property type="molecule type" value="Genomic_DNA"/>
</dbReference>
<name>A0A6G1X907_9BACI</name>
<evidence type="ECO:0000259" key="1">
    <source>
        <dbReference type="PROSITE" id="PS50943"/>
    </source>
</evidence>
<dbReference type="InterPro" id="IPR053163">
    <property type="entry name" value="HTH-type_regulator_Rgg"/>
</dbReference>
<dbReference type="PROSITE" id="PS50943">
    <property type="entry name" value="HTH_CROC1"/>
    <property type="match status" value="1"/>
</dbReference>
<dbReference type="OrthoDB" id="1150409at2"/>
<proteinExistence type="predicted"/>
<evidence type="ECO:0000313" key="3">
    <source>
        <dbReference type="Proteomes" id="UP000480185"/>
    </source>
</evidence>
<protein>
    <submittedName>
        <fullName evidence="2">Helix-turn-helix domain-containing protein</fullName>
    </submittedName>
</protein>
<dbReference type="SMART" id="SM00530">
    <property type="entry name" value="HTH_XRE"/>
    <property type="match status" value="1"/>
</dbReference>
<dbReference type="SUPFAM" id="SSF48452">
    <property type="entry name" value="TPR-like"/>
    <property type="match status" value="1"/>
</dbReference>
<organism evidence="2 3">
    <name type="scientific">Salinibacillus xinjiangensis</name>
    <dbReference type="NCBI Taxonomy" id="1229268"/>
    <lineage>
        <taxon>Bacteria</taxon>
        <taxon>Bacillati</taxon>
        <taxon>Bacillota</taxon>
        <taxon>Bacilli</taxon>
        <taxon>Bacillales</taxon>
        <taxon>Bacillaceae</taxon>
        <taxon>Salinibacillus</taxon>
    </lineage>
</organism>
<dbReference type="PANTHER" id="PTHR37038:SF14">
    <property type="entry name" value="TRANSCRIPTIONAL ACTIVATOR"/>
    <property type="match status" value="1"/>
</dbReference>